<dbReference type="Proteomes" id="UP001607303">
    <property type="component" value="Unassembled WGS sequence"/>
</dbReference>
<accession>A0ABD2CZS7</accession>
<gene>
    <name evidence="1" type="ORF">V1477_001208</name>
</gene>
<keyword evidence="2" id="KW-1185">Reference proteome</keyword>
<comment type="caution">
    <text evidence="1">The sequence shown here is derived from an EMBL/GenBank/DDBJ whole genome shotgun (WGS) entry which is preliminary data.</text>
</comment>
<proteinExistence type="predicted"/>
<reference evidence="1 2" key="1">
    <citation type="journal article" date="2024" name="Ann. Entomol. Soc. Am.">
        <title>Genomic analyses of the southern and eastern yellowjacket wasps (Hymenoptera: Vespidae) reveal evolutionary signatures of social life.</title>
        <authorList>
            <person name="Catto M.A."/>
            <person name="Caine P.B."/>
            <person name="Orr S.E."/>
            <person name="Hunt B.G."/>
            <person name="Goodisman M.A.D."/>
        </authorList>
    </citation>
    <scope>NUCLEOTIDE SEQUENCE [LARGE SCALE GENOMIC DNA]</scope>
    <source>
        <strain evidence="1">232</strain>
        <tissue evidence="1">Head and thorax</tissue>
    </source>
</reference>
<evidence type="ECO:0000313" key="1">
    <source>
        <dbReference type="EMBL" id="KAL2750638.1"/>
    </source>
</evidence>
<organism evidence="1 2">
    <name type="scientific">Vespula maculifrons</name>
    <name type="common">Eastern yellow jacket</name>
    <name type="synonym">Wasp</name>
    <dbReference type="NCBI Taxonomy" id="7453"/>
    <lineage>
        <taxon>Eukaryota</taxon>
        <taxon>Metazoa</taxon>
        <taxon>Ecdysozoa</taxon>
        <taxon>Arthropoda</taxon>
        <taxon>Hexapoda</taxon>
        <taxon>Insecta</taxon>
        <taxon>Pterygota</taxon>
        <taxon>Neoptera</taxon>
        <taxon>Endopterygota</taxon>
        <taxon>Hymenoptera</taxon>
        <taxon>Apocrita</taxon>
        <taxon>Aculeata</taxon>
        <taxon>Vespoidea</taxon>
        <taxon>Vespidae</taxon>
        <taxon>Vespinae</taxon>
        <taxon>Vespula</taxon>
    </lineage>
</organism>
<dbReference type="EMBL" id="JAYRBN010000009">
    <property type="protein sequence ID" value="KAL2750638.1"/>
    <property type="molecule type" value="Genomic_DNA"/>
</dbReference>
<evidence type="ECO:0000313" key="2">
    <source>
        <dbReference type="Proteomes" id="UP001607303"/>
    </source>
</evidence>
<name>A0ABD2CZS7_VESMC</name>
<protein>
    <submittedName>
        <fullName evidence="1">Uncharacterized protein</fullName>
    </submittedName>
</protein>
<dbReference type="AlphaFoldDB" id="A0ABD2CZS7"/>
<sequence length="290" mass="33891">MKYKLTVLLFERSIGRGGRLRPNFGHCPRREYARDSCETFSPEHSLNLQECTQTAIRLQGLLENLHQRSKLERRCKLNPKNVGMYERANEKDRILACATIPGFSGNLLQWLRRESSVRRIRVSIRPCFGLALRRFLSFIDDDDDGGDVFLGFRSKEFSRKPNYLAFYSKEYGRKAENRRADKHVGSSMVEGECLWQFVLELEANAFEHKYRTRYNEISLKLKASSSACKGRRAIYNVVRDFAEGTTVVEGFSKYLRRIRFTSWRAYVSCNRVPMTFIRHRRLDRLDGSGD</sequence>